<dbReference type="InterPro" id="IPR023214">
    <property type="entry name" value="HAD_sf"/>
</dbReference>
<dbReference type="GO" id="GO:0016787">
    <property type="term" value="F:hydrolase activity"/>
    <property type="evidence" value="ECO:0007669"/>
    <property type="project" value="UniProtKB-KW"/>
</dbReference>
<organism evidence="4 5">
    <name type="scientific">Aquibacillus koreensis</name>
    <dbReference type="NCBI Taxonomy" id="279446"/>
    <lineage>
        <taxon>Bacteria</taxon>
        <taxon>Bacillati</taxon>
        <taxon>Bacillota</taxon>
        <taxon>Bacilli</taxon>
        <taxon>Bacillales</taxon>
        <taxon>Bacillaceae</taxon>
        <taxon>Aquibacillus</taxon>
    </lineage>
</organism>
<evidence type="ECO:0000256" key="3">
    <source>
        <dbReference type="ARBA" id="ARBA00022842"/>
    </source>
</evidence>
<dbReference type="PANTHER" id="PTHR46470:SF4">
    <property type="entry name" value="5-AMINO-6-(5-PHOSPHO-D-RIBITYLAMINO)URACIL PHOSPHATASE YIGB"/>
    <property type="match status" value="1"/>
</dbReference>
<keyword evidence="2 4" id="KW-0378">Hydrolase</keyword>
<name>A0A9X4AGW8_9BACI</name>
<dbReference type="InterPro" id="IPR051400">
    <property type="entry name" value="HAD-like_hydrolase"/>
</dbReference>
<dbReference type="PRINTS" id="PR00413">
    <property type="entry name" value="HADHALOGNASE"/>
</dbReference>
<evidence type="ECO:0000313" key="5">
    <source>
        <dbReference type="Proteomes" id="UP001145072"/>
    </source>
</evidence>
<proteinExistence type="predicted"/>
<keyword evidence="5" id="KW-1185">Reference proteome</keyword>
<dbReference type="Pfam" id="PF13419">
    <property type="entry name" value="HAD_2"/>
    <property type="match status" value="1"/>
</dbReference>
<protein>
    <submittedName>
        <fullName evidence="4">HAD family hydrolase</fullName>
    </submittedName>
</protein>
<dbReference type="SFLD" id="SFLDS00003">
    <property type="entry name" value="Haloacid_Dehalogenase"/>
    <property type="match status" value="1"/>
</dbReference>
<keyword evidence="3" id="KW-0460">Magnesium</keyword>
<dbReference type="Gene3D" id="1.20.120.710">
    <property type="entry name" value="Haloacid dehalogenase hydrolase-like domain"/>
    <property type="match status" value="1"/>
</dbReference>
<gene>
    <name evidence="4" type="ORF">NC661_03935</name>
</gene>
<dbReference type="GO" id="GO:0044281">
    <property type="term" value="P:small molecule metabolic process"/>
    <property type="evidence" value="ECO:0007669"/>
    <property type="project" value="UniProtKB-ARBA"/>
</dbReference>
<dbReference type="InterPro" id="IPR036412">
    <property type="entry name" value="HAD-like_sf"/>
</dbReference>
<dbReference type="RefSeq" id="WP_259866944.1">
    <property type="nucleotide sequence ID" value="NZ_JAMQJZ010000002.1"/>
</dbReference>
<accession>A0A9X4AGW8</accession>
<evidence type="ECO:0000256" key="2">
    <source>
        <dbReference type="ARBA" id="ARBA00022801"/>
    </source>
</evidence>
<dbReference type="NCBIfam" id="TIGR01549">
    <property type="entry name" value="HAD-SF-IA-v1"/>
    <property type="match status" value="1"/>
</dbReference>
<dbReference type="Proteomes" id="UP001145072">
    <property type="component" value="Unassembled WGS sequence"/>
</dbReference>
<evidence type="ECO:0000313" key="4">
    <source>
        <dbReference type="EMBL" id="MDC3419512.1"/>
    </source>
</evidence>
<evidence type="ECO:0000256" key="1">
    <source>
        <dbReference type="ARBA" id="ARBA00001946"/>
    </source>
</evidence>
<dbReference type="AlphaFoldDB" id="A0A9X4AGW8"/>
<dbReference type="InterPro" id="IPR041492">
    <property type="entry name" value="HAD_2"/>
</dbReference>
<sequence>MIFFDIDATLLDHERAEQMGAIDFHRTFKSDMEYSENEFIERWNSLSEKYFEKFLANELSFQDQRRMRIKDLFGHHLNDEQADRKFNHYLSLYKSNWLTFEDVIPCLQQLKKQEFRLGIISNGDYNQQLEKLGLIKIHHFFDCIVTSSEMGVAKPNPTIFQKACGKAYVQVHESYYIGDRLETDAIGSEKAGMTGIWLNRKNNITHTDVAVIHSLDELTMLLKDLKA</sequence>
<dbReference type="SFLD" id="SFLDG01129">
    <property type="entry name" value="C1.5:_HAD__Beta-PGM__Phosphata"/>
    <property type="match status" value="1"/>
</dbReference>
<comment type="caution">
    <text evidence="4">The sequence shown here is derived from an EMBL/GenBank/DDBJ whole genome shotgun (WGS) entry which is preliminary data.</text>
</comment>
<reference evidence="4" key="1">
    <citation type="submission" date="2022-06" db="EMBL/GenBank/DDBJ databases">
        <title>Aquibacillus sp. a new bacterium isolated from soil saline samples.</title>
        <authorList>
            <person name="Galisteo C."/>
            <person name="De La Haba R."/>
            <person name="Sanchez-Porro C."/>
            <person name="Ventosa A."/>
        </authorList>
    </citation>
    <scope>NUCLEOTIDE SEQUENCE</scope>
    <source>
        <strain evidence="4">JCM 12387</strain>
    </source>
</reference>
<dbReference type="Gene3D" id="3.40.50.1000">
    <property type="entry name" value="HAD superfamily/HAD-like"/>
    <property type="match status" value="1"/>
</dbReference>
<dbReference type="EMBL" id="JAMQJZ010000002">
    <property type="protein sequence ID" value="MDC3419512.1"/>
    <property type="molecule type" value="Genomic_DNA"/>
</dbReference>
<dbReference type="InterPro" id="IPR006439">
    <property type="entry name" value="HAD-SF_hydro_IA"/>
</dbReference>
<comment type="cofactor">
    <cofactor evidence="1">
        <name>Mg(2+)</name>
        <dbReference type="ChEBI" id="CHEBI:18420"/>
    </cofactor>
</comment>
<dbReference type="SUPFAM" id="SSF56784">
    <property type="entry name" value="HAD-like"/>
    <property type="match status" value="1"/>
</dbReference>
<dbReference type="PANTHER" id="PTHR46470">
    <property type="entry name" value="N-ACYLNEURAMINATE-9-PHOSPHATASE"/>
    <property type="match status" value="1"/>
</dbReference>